<dbReference type="AlphaFoldDB" id="A0ABD2VZ73"/>
<evidence type="ECO:0000313" key="2">
    <source>
        <dbReference type="EMBL" id="KAL3386050.1"/>
    </source>
</evidence>
<feature type="domain" description="C1q" evidence="1">
    <location>
        <begin position="47"/>
        <end position="177"/>
    </location>
</feature>
<dbReference type="EMBL" id="JBJJXI010000149">
    <property type="protein sequence ID" value="KAL3386050.1"/>
    <property type="molecule type" value="Genomic_DNA"/>
</dbReference>
<accession>A0ABD2VZ73</accession>
<dbReference type="Proteomes" id="UP001627154">
    <property type="component" value="Unassembled WGS sequence"/>
</dbReference>
<dbReference type="InterPro" id="IPR008983">
    <property type="entry name" value="Tumour_necrosis_fac-like_dom"/>
</dbReference>
<evidence type="ECO:0000259" key="1">
    <source>
        <dbReference type="PROSITE" id="PS50871"/>
    </source>
</evidence>
<dbReference type="Pfam" id="PF00386">
    <property type="entry name" value="C1q"/>
    <property type="match status" value="1"/>
</dbReference>
<name>A0ABD2VZ73_9HYME</name>
<dbReference type="Gene3D" id="2.60.120.40">
    <property type="match status" value="1"/>
</dbReference>
<dbReference type="SUPFAM" id="SSF49842">
    <property type="entry name" value="TNF-like"/>
    <property type="match status" value="1"/>
</dbReference>
<gene>
    <name evidence="2" type="ORF">TKK_018552</name>
</gene>
<proteinExistence type="predicted"/>
<dbReference type="InterPro" id="IPR001073">
    <property type="entry name" value="C1q_dom"/>
</dbReference>
<protein>
    <recommendedName>
        <fullName evidence="1">C1q domain-containing protein</fullName>
    </recommendedName>
</protein>
<reference evidence="2 3" key="1">
    <citation type="journal article" date="2024" name="bioRxiv">
        <title>A reference genome for Trichogramma kaykai: A tiny desert-dwelling parasitoid wasp with competing sex-ratio distorters.</title>
        <authorList>
            <person name="Culotta J."/>
            <person name="Lindsey A.R."/>
        </authorList>
    </citation>
    <scope>NUCLEOTIDE SEQUENCE [LARGE SCALE GENOMIC DNA]</scope>
    <source>
        <strain evidence="2 3">KSX58</strain>
    </source>
</reference>
<dbReference type="SMART" id="SM00110">
    <property type="entry name" value="C1Q"/>
    <property type="match status" value="1"/>
</dbReference>
<organism evidence="2 3">
    <name type="scientific">Trichogramma kaykai</name>
    <dbReference type="NCBI Taxonomy" id="54128"/>
    <lineage>
        <taxon>Eukaryota</taxon>
        <taxon>Metazoa</taxon>
        <taxon>Ecdysozoa</taxon>
        <taxon>Arthropoda</taxon>
        <taxon>Hexapoda</taxon>
        <taxon>Insecta</taxon>
        <taxon>Pterygota</taxon>
        <taxon>Neoptera</taxon>
        <taxon>Endopterygota</taxon>
        <taxon>Hymenoptera</taxon>
        <taxon>Apocrita</taxon>
        <taxon>Proctotrupomorpha</taxon>
        <taxon>Chalcidoidea</taxon>
        <taxon>Trichogrammatidae</taxon>
        <taxon>Trichogramma</taxon>
    </lineage>
</organism>
<evidence type="ECO:0000313" key="3">
    <source>
        <dbReference type="Proteomes" id="UP001627154"/>
    </source>
</evidence>
<comment type="caution">
    <text evidence="2">The sequence shown here is derived from an EMBL/GenBank/DDBJ whole genome shotgun (WGS) entry which is preliminary data.</text>
</comment>
<keyword evidence="3" id="KW-1185">Reference proteome</keyword>
<sequence length="177" mass="19120">MQLADMFFFIFRRLFFAVCLITTLSGAICGLETPAASIATIGSKKLATASDCSKPVAFSSVTPTVKDGDLFFNETLLDSGVGYNTESGVFTTHCPGLYQLSYFYNGDVKLTLRQKPRGSETWYNVISKRGGEASSDPPLSGNIVLLRLALGDQVALFADGENINAESSFSGFRIARE</sequence>
<dbReference type="PROSITE" id="PS50871">
    <property type="entry name" value="C1Q"/>
    <property type="match status" value="1"/>
</dbReference>